<dbReference type="AlphaFoldDB" id="A0A2Z7BH62"/>
<evidence type="ECO:0000256" key="4">
    <source>
        <dbReference type="ARBA" id="ARBA00022824"/>
    </source>
</evidence>
<feature type="chain" id="PRO_5016344408" description="SMP-LTD domain-containing protein" evidence="10">
    <location>
        <begin position="16"/>
        <end position="820"/>
    </location>
</feature>
<feature type="domain" description="SMP-LTD" evidence="11">
    <location>
        <begin position="336"/>
        <end position="599"/>
    </location>
</feature>
<keyword evidence="6" id="KW-0445">Lipid transport</keyword>
<protein>
    <recommendedName>
        <fullName evidence="11">SMP-LTD domain-containing protein</fullName>
    </recommendedName>
</protein>
<dbReference type="InterPro" id="IPR057080">
    <property type="entry name" value="PH_SMPa"/>
</dbReference>
<feature type="region of interest" description="Disordered" evidence="9">
    <location>
        <begin position="627"/>
        <end position="665"/>
    </location>
</feature>
<dbReference type="InterPro" id="IPR031468">
    <property type="entry name" value="SMP_LBD"/>
</dbReference>
<evidence type="ECO:0000256" key="8">
    <source>
        <dbReference type="ARBA" id="ARBA00023136"/>
    </source>
</evidence>
<keyword evidence="5" id="KW-1133">Transmembrane helix</keyword>
<gene>
    <name evidence="12" type="ORF">F511_23691</name>
</gene>
<dbReference type="Proteomes" id="UP000250235">
    <property type="component" value="Unassembled WGS sequence"/>
</dbReference>
<dbReference type="GO" id="GO:0006869">
    <property type="term" value="P:lipid transport"/>
    <property type="evidence" value="ECO:0007669"/>
    <property type="project" value="UniProtKB-KW"/>
</dbReference>
<evidence type="ECO:0000256" key="1">
    <source>
        <dbReference type="ARBA" id="ARBA00004586"/>
    </source>
</evidence>
<keyword evidence="3" id="KW-0812">Transmembrane</keyword>
<keyword evidence="10" id="KW-0732">Signal</keyword>
<dbReference type="GO" id="GO:0005789">
    <property type="term" value="C:endoplasmic reticulum membrane"/>
    <property type="evidence" value="ECO:0007669"/>
    <property type="project" value="UniProtKB-SubCell"/>
</dbReference>
<proteinExistence type="predicted"/>
<feature type="signal peptide" evidence="10">
    <location>
        <begin position="1"/>
        <end position="15"/>
    </location>
</feature>
<keyword evidence="4" id="KW-0256">Endoplasmic reticulum</keyword>
<dbReference type="PANTHER" id="PTHR13466">
    <property type="entry name" value="TEX2 PROTEIN-RELATED"/>
    <property type="match status" value="1"/>
</dbReference>
<comment type="subcellular location">
    <subcellularLocation>
        <location evidence="1">Endoplasmic reticulum membrane</location>
    </subcellularLocation>
</comment>
<name>A0A2Z7BH62_9LAMI</name>
<evidence type="ECO:0000259" key="11">
    <source>
        <dbReference type="PROSITE" id="PS51847"/>
    </source>
</evidence>
<evidence type="ECO:0000256" key="3">
    <source>
        <dbReference type="ARBA" id="ARBA00022692"/>
    </source>
</evidence>
<dbReference type="PROSITE" id="PS51847">
    <property type="entry name" value="SMP"/>
    <property type="match status" value="1"/>
</dbReference>
<evidence type="ECO:0000256" key="2">
    <source>
        <dbReference type="ARBA" id="ARBA00022448"/>
    </source>
</evidence>
<sequence length="820" mass="91711">MLLLLLAVFVLGAVAAVALEALAVWIFVRWLTKKVEREEIRSGDAESALYDDLSSSLHEKQGALWVLEPEKVPKSWSDGKLPPEQRRRKDILEVSPVKKYARIKDRCLILTESDGSQAKILLKGCNIAAVSATSLSSKKWAKRYPIKLESKDSVAYKGYNIVYLYLETSWEKESWCKALRLASCDDDDRNRWFSTLNVEFQKYLASLNVEYPSVLRPSAGVSAELLDKSVKADNSSSKVRQFLRKLGKKASRKEQEYKLGATSVSGQEEKKFSEKSRSFQDSILSYGSGKVSLIEKPLSASFDDAYLPSSISTSTDSGSRNHLFGISDADFDEGTMCLNLLISRLFFDVKNNPRISDSMKQRIQNSVSNMRMPSYIGEVTCTAADPGSLPPRILAMRVLPLNMNEMWAMEIDVDYLGGTVLSFETRLEVRELELEGEKMQLETNAVGDVTSGILADFVSIEEQLKNSGEVMDETNQKDESKPGPGENDNSKSTQNVSSQTSRWKSMLHSLTRQVSQVPISLRIKISSLRGTMRLYVKPPPSDQIWFGFTSMPDIGLHLESSVGDRKITSGHLALLLISRFKVAIRETLVLPNRVSLGIPWMLAEKDDWVPRNVAPFMWYRNNQDSVNNSTKREVPSFQSGEATHNVEASHGIPPRSETKLEKSKTIGRVPTITSKSVEASQGIPPRSETNLEKSKTIGRVPTITTKSVEPLAASSSSTPDSTAKDSSYEELTAPLIKNDRLQGFAPRSIETKLDPHTSQSLEFLEGQHIQNTEEDDTRTKRIGTKERMLGLGKKMGEKLEVKRRNIEEKGRSFVERMRAP</sequence>
<evidence type="ECO:0000256" key="5">
    <source>
        <dbReference type="ARBA" id="ARBA00022989"/>
    </source>
</evidence>
<evidence type="ECO:0000313" key="12">
    <source>
        <dbReference type="EMBL" id="KZV32779.1"/>
    </source>
</evidence>
<feature type="region of interest" description="Disordered" evidence="9">
    <location>
        <begin position="467"/>
        <end position="498"/>
    </location>
</feature>
<feature type="region of interest" description="Disordered" evidence="9">
    <location>
        <begin position="704"/>
        <end position="726"/>
    </location>
</feature>
<organism evidence="12 13">
    <name type="scientific">Dorcoceras hygrometricum</name>
    <dbReference type="NCBI Taxonomy" id="472368"/>
    <lineage>
        <taxon>Eukaryota</taxon>
        <taxon>Viridiplantae</taxon>
        <taxon>Streptophyta</taxon>
        <taxon>Embryophyta</taxon>
        <taxon>Tracheophyta</taxon>
        <taxon>Spermatophyta</taxon>
        <taxon>Magnoliopsida</taxon>
        <taxon>eudicotyledons</taxon>
        <taxon>Gunneridae</taxon>
        <taxon>Pentapetalae</taxon>
        <taxon>asterids</taxon>
        <taxon>lamiids</taxon>
        <taxon>Lamiales</taxon>
        <taxon>Gesneriaceae</taxon>
        <taxon>Didymocarpoideae</taxon>
        <taxon>Trichosporeae</taxon>
        <taxon>Loxocarpinae</taxon>
        <taxon>Dorcoceras</taxon>
    </lineage>
</organism>
<keyword evidence="8" id="KW-0472">Membrane</keyword>
<evidence type="ECO:0000256" key="9">
    <source>
        <dbReference type="SAM" id="MobiDB-lite"/>
    </source>
</evidence>
<evidence type="ECO:0000256" key="6">
    <source>
        <dbReference type="ARBA" id="ARBA00023055"/>
    </source>
</evidence>
<dbReference type="OrthoDB" id="26740at2759"/>
<dbReference type="PANTHER" id="PTHR13466:SF0">
    <property type="entry name" value="SMP-LTD DOMAIN-CONTAINING PROTEIN"/>
    <property type="match status" value="1"/>
</dbReference>
<evidence type="ECO:0000256" key="10">
    <source>
        <dbReference type="SAM" id="SignalP"/>
    </source>
</evidence>
<dbReference type="GO" id="GO:0008289">
    <property type="term" value="F:lipid binding"/>
    <property type="evidence" value="ECO:0007669"/>
    <property type="project" value="UniProtKB-KW"/>
</dbReference>
<reference evidence="12 13" key="1">
    <citation type="journal article" date="2015" name="Proc. Natl. Acad. Sci. U.S.A.">
        <title>The resurrection genome of Boea hygrometrica: A blueprint for survival of dehydration.</title>
        <authorList>
            <person name="Xiao L."/>
            <person name="Yang G."/>
            <person name="Zhang L."/>
            <person name="Yang X."/>
            <person name="Zhao S."/>
            <person name="Ji Z."/>
            <person name="Zhou Q."/>
            <person name="Hu M."/>
            <person name="Wang Y."/>
            <person name="Chen M."/>
            <person name="Xu Y."/>
            <person name="Jin H."/>
            <person name="Xiao X."/>
            <person name="Hu G."/>
            <person name="Bao F."/>
            <person name="Hu Y."/>
            <person name="Wan P."/>
            <person name="Li L."/>
            <person name="Deng X."/>
            <person name="Kuang T."/>
            <person name="Xiang C."/>
            <person name="Zhu J.K."/>
            <person name="Oliver M.J."/>
            <person name="He Y."/>
        </authorList>
    </citation>
    <scope>NUCLEOTIDE SEQUENCE [LARGE SCALE GENOMIC DNA]</scope>
    <source>
        <strain evidence="13">cv. XS01</strain>
    </source>
</reference>
<feature type="compositionally biased region" description="Low complexity" evidence="9">
    <location>
        <begin position="712"/>
        <end position="721"/>
    </location>
</feature>
<evidence type="ECO:0000313" key="13">
    <source>
        <dbReference type="Proteomes" id="UP000250235"/>
    </source>
</evidence>
<keyword evidence="2" id="KW-0813">Transport</keyword>
<dbReference type="SUPFAM" id="SSF50729">
    <property type="entry name" value="PH domain-like"/>
    <property type="match status" value="1"/>
</dbReference>
<keyword evidence="7" id="KW-0446">Lipid-binding</keyword>
<dbReference type="CDD" id="cd21675">
    <property type="entry name" value="SMP_TEX2"/>
    <property type="match status" value="1"/>
</dbReference>
<evidence type="ECO:0000256" key="7">
    <source>
        <dbReference type="ARBA" id="ARBA00023121"/>
    </source>
</evidence>
<dbReference type="Pfam" id="PF23065">
    <property type="entry name" value="PH_SMPa"/>
    <property type="match status" value="1"/>
</dbReference>
<keyword evidence="13" id="KW-1185">Reference proteome</keyword>
<dbReference type="EMBL" id="KV006349">
    <property type="protein sequence ID" value="KZV32779.1"/>
    <property type="molecule type" value="Genomic_DNA"/>
</dbReference>
<accession>A0A2Z7BH62</accession>